<reference evidence="2" key="1">
    <citation type="journal article" date="2019" name="Int. J. Syst. Evol. Microbiol.">
        <title>The Global Catalogue of Microorganisms (GCM) 10K type strain sequencing project: providing services to taxonomists for standard genome sequencing and annotation.</title>
        <authorList>
            <consortium name="The Broad Institute Genomics Platform"/>
            <consortium name="The Broad Institute Genome Sequencing Center for Infectious Disease"/>
            <person name="Wu L."/>
            <person name="Ma J."/>
        </authorList>
    </citation>
    <scope>NUCLEOTIDE SEQUENCE [LARGE SCALE GENOMIC DNA]</scope>
    <source>
        <strain evidence="2">JCM 10367</strain>
    </source>
</reference>
<comment type="caution">
    <text evidence="1">The sequence shown here is derived from an EMBL/GenBank/DDBJ whole genome shotgun (WGS) entry which is preliminary data.</text>
</comment>
<keyword evidence="2" id="KW-1185">Reference proteome</keyword>
<accession>A0ABP3SQ53</accession>
<protein>
    <recommendedName>
        <fullName evidence="3">VWA-like domain-containing protein</fullName>
    </recommendedName>
</protein>
<gene>
    <name evidence="1" type="ORF">GCM10009535_34040</name>
</gene>
<proteinExistence type="predicted"/>
<dbReference type="EMBL" id="BAAAGU010000033">
    <property type="protein sequence ID" value="GAA0652840.1"/>
    <property type="molecule type" value="Genomic_DNA"/>
</dbReference>
<organism evidence="1 2">
    <name type="scientific">Streptomyces thermocarboxydovorans</name>
    <dbReference type="NCBI Taxonomy" id="59298"/>
    <lineage>
        <taxon>Bacteria</taxon>
        <taxon>Bacillati</taxon>
        <taxon>Actinomycetota</taxon>
        <taxon>Actinomycetes</taxon>
        <taxon>Kitasatosporales</taxon>
        <taxon>Streptomycetaceae</taxon>
        <taxon>Streptomyces</taxon>
    </lineage>
</organism>
<dbReference type="Proteomes" id="UP001500724">
    <property type="component" value="Unassembled WGS sequence"/>
</dbReference>
<evidence type="ECO:0000313" key="2">
    <source>
        <dbReference type="Proteomes" id="UP001500724"/>
    </source>
</evidence>
<sequence>MDRTLLGKVLGAIASYAEARDVPAARVVFCDAAPHDAGYLPVTEIAGRVRVHGRGGTVLQPGIDLLQRAEDFPPTAPVLVITDGYCDVLRVRREHAYLIPRGARLPFTAKGPVFRVS</sequence>
<evidence type="ECO:0008006" key="3">
    <source>
        <dbReference type="Google" id="ProtNLM"/>
    </source>
</evidence>
<dbReference type="PANTHER" id="PTHR38730">
    <property type="entry name" value="SLL7028 PROTEIN"/>
    <property type="match status" value="1"/>
</dbReference>
<name>A0ABP3SQ53_9ACTN</name>
<evidence type="ECO:0000313" key="1">
    <source>
        <dbReference type="EMBL" id="GAA0652840.1"/>
    </source>
</evidence>
<dbReference type="PANTHER" id="PTHR38730:SF1">
    <property type="entry name" value="SLL7028 PROTEIN"/>
    <property type="match status" value="1"/>
</dbReference>